<dbReference type="PROSITE" id="PS50995">
    <property type="entry name" value="HTH_MARR_2"/>
    <property type="match status" value="1"/>
</dbReference>
<feature type="domain" description="HTH marR-type" evidence="4">
    <location>
        <begin position="1"/>
        <end position="139"/>
    </location>
</feature>
<gene>
    <name evidence="5" type="ORF">GMBLW1_07980</name>
</gene>
<evidence type="ECO:0000313" key="5">
    <source>
        <dbReference type="EMBL" id="VIP03162.1"/>
    </source>
</evidence>
<protein>
    <recommendedName>
        <fullName evidence="4">HTH marR-type domain-containing protein</fullName>
    </recommendedName>
</protein>
<dbReference type="PANTHER" id="PTHR33164:SF64">
    <property type="entry name" value="TRANSCRIPTIONAL REGULATOR SLYA"/>
    <property type="match status" value="1"/>
</dbReference>
<dbReference type="AlphaFoldDB" id="A0A6C2YQJ7"/>
<accession>A0A6C2YQJ7</accession>
<evidence type="ECO:0000256" key="2">
    <source>
        <dbReference type="ARBA" id="ARBA00023125"/>
    </source>
</evidence>
<dbReference type="InterPro" id="IPR000835">
    <property type="entry name" value="HTH_MarR-typ"/>
</dbReference>
<proteinExistence type="predicted"/>
<dbReference type="InterPro" id="IPR036388">
    <property type="entry name" value="WH-like_DNA-bd_sf"/>
</dbReference>
<evidence type="ECO:0000259" key="4">
    <source>
        <dbReference type="PROSITE" id="PS50995"/>
    </source>
</evidence>
<dbReference type="GO" id="GO:0003700">
    <property type="term" value="F:DNA-binding transcription factor activity"/>
    <property type="evidence" value="ECO:0007669"/>
    <property type="project" value="InterPro"/>
</dbReference>
<keyword evidence="1" id="KW-0805">Transcription regulation</keyword>
<dbReference type="EMBL" id="LR586016">
    <property type="protein sequence ID" value="VIP03162.1"/>
    <property type="molecule type" value="Genomic_DNA"/>
</dbReference>
<keyword evidence="3" id="KW-0804">Transcription</keyword>
<dbReference type="SMART" id="SM00347">
    <property type="entry name" value="HTH_MARR"/>
    <property type="match status" value="1"/>
</dbReference>
<evidence type="ECO:0000256" key="1">
    <source>
        <dbReference type="ARBA" id="ARBA00023015"/>
    </source>
</evidence>
<dbReference type="EMBL" id="LR593887">
    <property type="protein sequence ID" value="VTS03573.1"/>
    <property type="molecule type" value="Genomic_DNA"/>
</dbReference>
<reference evidence="5" key="1">
    <citation type="submission" date="2019-04" db="EMBL/GenBank/DDBJ databases">
        <authorList>
            <consortium name="Science for Life Laboratories"/>
        </authorList>
    </citation>
    <scope>NUCLEOTIDE SEQUENCE</scope>
    <source>
        <strain evidence="5">MBLW1</strain>
    </source>
</reference>
<organism evidence="5">
    <name type="scientific">Tuwongella immobilis</name>
    <dbReference type="NCBI Taxonomy" id="692036"/>
    <lineage>
        <taxon>Bacteria</taxon>
        <taxon>Pseudomonadati</taxon>
        <taxon>Planctomycetota</taxon>
        <taxon>Planctomycetia</taxon>
        <taxon>Gemmatales</taxon>
        <taxon>Gemmataceae</taxon>
        <taxon>Tuwongella</taxon>
    </lineage>
</organism>
<sequence>MLEFDFEASIGYWTSAIAHAMERAMNEELASHGITYQQWQVLAWLVHDGELAQSELAERMKIEPPTLVGILDRMERNGWISREPCLVDRRKKMIRPTPRVEPIWLTMVSCAHKIRAQAASGLTPEEVQQTLQSLQKMMTNLRNARLQKESGHDAT</sequence>
<dbReference type="GO" id="GO:0003677">
    <property type="term" value="F:DNA binding"/>
    <property type="evidence" value="ECO:0007669"/>
    <property type="project" value="UniProtKB-KW"/>
</dbReference>
<dbReference type="PRINTS" id="PR00598">
    <property type="entry name" value="HTHMARR"/>
</dbReference>
<dbReference type="SUPFAM" id="SSF46785">
    <property type="entry name" value="Winged helix' DNA-binding domain"/>
    <property type="match status" value="1"/>
</dbReference>
<evidence type="ECO:0000256" key="3">
    <source>
        <dbReference type="ARBA" id="ARBA00023163"/>
    </source>
</evidence>
<dbReference type="KEGG" id="tim:GMBLW1_07980"/>
<dbReference type="PANTHER" id="PTHR33164">
    <property type="entry name" value="TRANSCRIPTIONAL REGULATOR, MARR FAMILY"/>
    <property type="match status" value="1"/>
</dbReference>
<keyword evidence="2" id="KW-0238">DNA-binding</keyword>
<keyword evidence="6" id="KW-1185">Reference proteome</keyword>
<dbReference type="Proteomes" id="UP000464378">
    <property type="component" value="Chromosome"/>
</dbReference>
<name>A0A6C2YQJ7_9BACT</name>
<dbReference type="Gene3D" id="1.10.10.10">
    <property type="entry name" value="Winged helix-like DNA-binding domain superfamily/Winged helix DNA-binding domain"/>
    <property type="match status" value="1"/>
</dbReference>
<dbReference type="InParanoid" id="A0A6C2YQJ7"/>
<dbReference type="Pfam" id="PF01047">
    <property type="entry name" value="MarR"/>
    <property type="match status" value="1"/>
</dbReference>
<evidence type="ECO:0000313" key="6">
    <source>
        <dbReference type="Proteomes" id="UP000464378"/>
    </source>
</evidence>
<dbReference type="InterPro" id="IPR036390">
    <property type="entry name" value="WH_DNA-bd_sf"/>
</dbReference>
<dbReference type="FunCoup" id="A0A6C2YQJ7">
    <property type="interactions" value="126"/>
</dbReference>
<dbReference type="RefSeq" id="WP_162658256.1">
    <property type="nucleotide sequence ID" value="NZ_LR593887.1"/>
</dbReference>
<dbReference type="InterPro" id="IPR039422">
    <property type="entry name" value="MarR/SlyA-like"/>
</dbReference>
<dbReference type="GO" id="GO:0006950">
    <property type="term" value="P:response to stress"/>
    <property type="evidence" value="ECO:0007669"/>
    <property type="project" value="TreeGrafter"/>
</dbReference>